<dbReference type="InterPro" id="IPR029787">
    <property type="entry name" value="Nucleotide_cyclase"/>
</dbReference>
<dbReference type="CDD" id="cd01949">
    <property type="entry name" value="GGDEF"/>
    <property type="match status" value="1"/>
</dbReference>
<dbReference type="Gene3D" id="3.30.70.270">
    <property type="match status" value="1"/>
</dbReference>
<keyword evidence="4" id="KW-1185">Reference proteome</keyword>
<proteinExistence type="predicted"/>
<dbReference type="PANTHER" id="PTHR43102:SF2">
    <property type="entry name" value="GAF DOMAIN-CONTAINING PROTEIN"/>
    <property type="match status" value="1"/>
</dbReference>
<reference evidence="4" key="1">
    <citation type="journal article" date="2019" name="Int. J. Syst. Evol. Microbiol.">
        <title>The Global Catalogue of Microorganisms (GCM) 10K type strain sequencing project: providing services to taxonomists for standard genome sequencing and annotation.</title>
        <authorList>
            <consortium name="The Broad Institute Genomics Platform"/>
            <consortium name="The Broad Institute Genome Sequencing Center for Infectious Disease"/>
            <person name="Wu L."/>
            <person name="Ma J."/>
        </authorList>
    </citation>
    <scope>NUCLEOTIDE SEQUENCE [LARGE SCALE GENOMIC DNA]</scope>
    <source>
        <strain evidence="4">JCM 19173</strain>
    </source>
</reference>
<dbReference type="EMBL" id="BMPE01000009">
    <property type="protein sequence ID" value="GGL08138.1"/>
    <property type="molecule type" value="Genomic_DNA"/>
</dbReference>
<dbReference type="Proteomes" id="UP000604341">
    <property type="component" value="Unassembled WGS sequence"/>
</dbReference>
<dbReference type="SUPFAM" id="SSF55781">
    <property type="entry name" value="GAF domain-like"/>
    <property type="match status" value="2"/>
</dbReference>
<dbReference type="SMART" id="SM00267">
    <property type="entry name" value="GGDEF"/>
    <property type="match status" value="1"/>
</dbReference>
<feature type="domain" description="GGDEF" evidence="2">
    <location>
        <begin position="379"/>
        <end position="504"/>
    </location>
</feature>
<name>A0ABQ2FMG6_9DEIO</name>
<evidence type="ECO:0000313" key="3">
    <source>
        <dbReference type="EMBL" id="GGL08138.1"/>
    </source>
</evidence>
<dbReference type="PROSITE" id="PS50887">
    <property type="entry name" value="GGDEF"/>
    <property type="match status" value="1"/>
</dbReference>
<dbReference type="InterPro" id="IPR043128">
    <property type="entry name" value="Rev_trsase/Diguanyl_cyclase"/>
</dbReference>
<dbReference type="SMART" id="SM00065">
    <property type="entry name" value="GAF"/>
    <property type="match status" value="2"/>
</dbReference>
<dbReference type="NCBIfam" id="TIGR00254">
    <property type="entry name" value="GGDEF"/>
    <property type="match status" value="1"/>
</dbReference>
<gene>
    <name evidence="3" type="ORF">GCM10010844_28640</name>
</gene>
<comment type="caution">
    <text evidence="3">The sequence shown here is derived from an EMBL/GenBank/DDBJ whole genome shotgun (WGS) entry which is preliminary data.</text>
</comment>
<protein>
    <submittedName>
        <fullName evidence="3">Diguanylate cyclase</fullName>
    </submittedName>
</protein>
<dbReference type="Pfam" id="PF00990">
    <property type="entry name" value="GGDEF"/>
    <property type="match status" value="1"/>
</dbReference>
<organism evidence="3 4">
    <name type="scientific">Deinococcus radiotolerans</name>
    <dbReference type="NCBI Taxonomy" id="1309407"/>
    <lineage>
        <taxon>Bacteria</taxon>
        <taxon>Thermotogati</taxon>
        <taxon>Deinococcota</taxon>
        <taxon>Deinococci</taxon>
        <taxon>Deinococcales</taxon>
        <taxon>Deinococcaceae</taxon>
        <taxon>Deinococcus</taxon>
    </lineage>
</organism>
<evidence type="ECO:0000259" key="2">
    <source>
        <dbReference type="PROSITE" id="PS50887"/>
    </source>
</evidence>
<evidence type="ECO:0000256" key="1">
    <source>
        <dbReference type="SAM" id="Coils"/>
    </source>
</evidence>
<dbReference type="Gene3D" id="3.30.450.40">
    <property type="match status" value="2"/>
</dbReference>
<feature type="coiled-coil region" evidence="1">
    <location>
        <begin position="150"/>
        <end position="191"/>
    </location>
</feature>
<evidence type="ECO:0000313" key="4">
    <source>
        <dbReference type="Proteomes" id="UP000604341"/>
    </source>
</evidence>
<dbReference type="RefSeq" id="WP_189069677.1">
    <property type="nucleotide sequence ID" value="NZ_BMPE01000009.1"/>
</dbReference>
<keyword evidence="1" id="KW-0175">Coiled coil</keyword>
<dbReference type="PANTHER" id="PTHR43102">
    <property type="entry name" value="SLR1143 PROTEIN"/>
    <property type="match status" value="1"/>
</dbReference>
<dbReference type="InterPro" id="IPR003018">
    <property type="entry name" value="GAF"/>
</dbReference>
<accession>A0ABQ2FMG6</accession>
<dbReference type="SUPFAM" id="SSF55073">
    <property type="entry name" value="Nucleotide cyclase"/>
    <property type="match status" value="1"/>
</dbReference>
<dbReference type="InterPro" id="IPR029016">
    <property type="entry name" value="GAF-like_dom_sf"/>
</dbReference>
<dbReference type="InterPro" id="IPR000160">
    <property type="entry name" value="GGDEF_dom"/>
</dbReference>
<dbReference type="Pfam" id="PF01590">
    <property type="entry name" value="GAF"/>
    <property type="match status" value="1"/>
</dbReference>
<sequence length="504" mass="55088">MTGAPLPPDEYRRLLDLARYQILDSAPEEDFDRITRLAARVLRTPVAILNLVDQHRQWGKSVYGMTDSTAPRPSSFCAWTILQDEPTVIENATADPRFQDNPMVVGEPHIRLYAGAPLTTPAGQRIGSLCVVDPEPRTLDQEDLLALQDLAALAMQMLELRRQLLDAEQHANAQQQQAAELRRTLDQARILEGVSRLMDLDLDPEQATLSAASLISEATEADYTFLLTWRGETFTVHTAYQRSGQADLSQLAQDLPRLGGVTATLRDRNEPLYLHNYSAHPQALASAGDVDQVAWVPLGAAGDQPALLMVIRVKGNPVTGWRSGDRTLLEATGRTIRHALQRHDALNQAQRQARHDALTGLPNRRAFDEALAARCAATSPFTLALVDLDGLKAVNDREGHGQGDKLLQVFGRALAAETGPGAAYRLGGDEFAVLMPAEAEGDVLERIDLAMSAAQAVSVQRTGASTGVVQSGEMTTPEALLALADERMYTVKRRRQKGLERLLT</sequence>